<name>A0A4Z2DAM0_SCHJA</name>
<keyword evidence="2" id="KW-1185">Reference proteome</keyword>
<evidence type="ECO:0000313" key="1">
    <source>
        <dbReference type="EMBL" id="TNN13525.1"/>
    </source>
</evidence>
<dbReference type="Proteomes" id="UP000311919">
    <property type="component" value="Unassembled WGS sequence"/>
</dbReference>
<protein>
    <submittedName>
        <fullName evidence="1">Uncharacterized protein</fullName>
    </submittedName>
</protein>
<dbReference type="AlphaFoldDB" id="A0A4Z2DAM0"/>
<reference evidence="1 2" key="1">
    <citation type="submission" date="2019-03" db="EMBL/GenBank/DDBJ databases">
        <title>An improved genome assembly of the fluke Schistosoma japonicum.</title>
        <authorList>
            <person name="Hu W."/>
            <person name="Luo F."/>
            <person name="Yin M."/>
            <person name="Mo X."/>
            <person name="Sun C."/>
            <person name="Wu Q."/>
            <person name="Zhu B."/>
            <person name="Xiang M."/>
            <person name="Wang J."/>
            <person name="Wang Y."/>
            <person name="Zhang T."/>
            <person name="Xu B."/>
            <person name="Zheng H."/>
            <person name="Feng Z."/>
        </authorList>
    </citation>
    <scope>NUCLEOTIDE SEQUENCE [LARGE SCALE GENOMIC DNA]</scope>
    <source>
        <strain evidence="1">HuSjv2</strain>
        <tissue evidence="1">Worms</tissue>
    </source>
</reference>
<comment type="caution">
    <text evidence="1">The sequence shown here is derived from an EMBL/GenBank/DDBJ whole genome shotgun (WGS) entry which is preliminary data.</text>
</comment>
<dbReference type="EMBL" id="SKCS01000188">
    <property type="protein sequence ID" value="TNN13525.1"/>
    <property type="molecule type" value="Genomic_DNA"/>
</dbReference>
<accession>A0A4Z2DAM0</accession>
<evidence type="ECO:0000313" key="2">
    <source>
        <dbReference type="Proteomes" id="UP000311919"/>
    </source>
</evidence>
<gene>
    <name evidence="1" type="ORF">EWB00_002836</name>
</gene>
<sequence length="276" mass="30686">MVNPHTALLTSTLEANHIRSHDTRNNSYDLVNSSPDLISLFTHSLQPAQSTFITSNSRVPICNNANNKNNNHKNKQLSTNNVTDNNCSRINSSGTQPAADNKGQQIAEFISTNHPNKLQFLLNSMTLNTMLQNGETANRASFTNPKTHCLQTDIIVPENKHVTVSQNSHHIASSLSHSPYSPYHHHDQTQMQLLRPPTVPPPQQPSITGISYHHSNMSDNHLTDGQTHYILTATPNGIDTNHTTMFPNHIQTSPVALIPEVDYNQACSIIHTYRNT</sequence>
<organism evidence="1 2">
    <name type="scientific">Schistosoma japonicum</name>
    <name type="common">Blood fluke</name>
    <dbReference type="NCBI Taxonomy" id="6182"/>
    <lineage>
        <taxon>Eukaryota</taxon>
        <taxon>Metazoa</taxon>
        <taxon>Spiralia</taxon>
        <taxon>Lophotrochozoa</taxon>
        <taxon>Platyhelminthes</taxon>
        <taxon>Trematoda</taxon>
        <taxon>Digenea</taxon>
        <taxon>Strigeidida</taxon>
        <taxon>Schistosomatoidea</taxon>
        <taxon>Schistosomatidae</taxon>
        <taxon>Schistosoma</taxon>
    </lineage>
</organism>
<proteinExistence type="predicted"/>
<dbReference type="OrthoDB" id="6258276at2759"/>